<dbReference type="AlphaFoldDB" id="A0A813T0M8"/>
<keyword evidence="3" id="KW-0813">Transport</keyword>
<dbReference type="GO" id="GO:0006888">
    <property type="term" value="P:endoplasmic reticulum to Golgi vesicle-mediated transport"/>
    <property type="evidence" value="ECO:0007669"/>
    <property type="project" value="TreeGrafter"/>
</dbReference>
<evidence type="ECO:0000256" key="10">
    <source>
        <dbReference type="SAM" id="Phobius"/>
    </source>
</evidence>
<dbReference type="GO" id="GO:0000139">
    <property type="term" value="C:Golgi membrane"/>
    <property type="evidence" value="ECO:0007669"/>
    <property type="project" value="TreeGrafter"/>
</dbReference>
<evidence type="ECO:0000256" key="4">
    <source>
        <dbReference type="ARBA" id="ARBA00022692"/>
    </source>
</evidence>
<dbReference type="Proteomes" id="UP000663823">
    <property type="component" value="Unassembled WGS sequence"/>
</dbReference>
<evidence type="ECO:0000313" key="17">
    <source>
        <dbReference type="Proteomes" id="UP000663854"/>
    </source>
</evidence>
<evidence type="ECO:0000313" key="16">
    <source>
        <dbReference type="EMBL" id="CAF3829687.1"/>
    </source>
</evidence>
<gene>
    <name evidence="15" type="ORF">FNK824_LOCUS15855</name>
    <name evidence="14" type="ORF">JXQ802_LOCUS16798</name>
    <name evidence="16" type="ORF">OTI717_LOCUS19912</name>
    <name evidence="12" type="ORF">PYM288_LOCUS4784</name>
    <name evidence="13" type="ORF">RFH988_LOCUS10370</name>
</gene>
<comment type="subcellular location">
    <subcellularLocation>
        <location evidence="1">Membrane</location>
    </subcellularLocation>
</comment>
<dbReference type="Proteomes" id="UP000663882">
    <property type="component" value="Unassembled WGS sequence"/>
</dbReference>
<dbReference type="InterPro" id="IPR013880">
    <property type="entry name" value="Yos1"/>
</dbReference>
<evidence type="ECO:0000256" key="7">
    <source>
        <dbReference type="ARBA" id="ARBA00023136"/>
    </source>
</evidence>
<organism evidence="12 17">
    <name type="scientific">Rotaria sordida</name>
    <dbReference type="NCBI Taxonomy" id="392033"/>
    <lineage>
        <taxon>Eukaryota</taxon>
        <taxon>Metazoa</taxon>
        <taxon>Spiralia</taxon>
        <taxon>Gnathifera</taxon>
        <taxon>Rotifera</taxon>
        <taxon>Eurotatoria</taxon>
        <taxon>Bdelloidea</taxon>
        <taxon>Philodinida</taxon>
        <taxon>Philodinidae</taxon>
        <taxon>Rotaria</taxon>
    </lineage>
</organism>
<dbReference type="EMBL" id="CAJNOO010000386">
    <property type="protein sequence ID" value="CAF0927866.1"/>
    <property type="molecule type" value="Genomic_DNA"/>
</dbReference>
<evidence type="ECO:0000256" key="9">
    <source>
        <dbReference type="ARBA" id="ARBA00045999"/>
    </source>
</evidence>
<evidence type="ECO:0000256" key="11">
    <source>
        <dbReference type="SAM" id="SignalP"/>
    </source>
</evidence>
<comment type="similarity">
    <text evidence="8">Belongs to the YOS1 family.</text>
</comment>
<proteinExistence type="inferred from homology"/>
<dbReference type="EMBL" id="CAJNOL010000414">
    <property type="protein sequence ID" value="CAF1053762.1"/>
    <property type="molecule type" value="Genomic_DNA"/>
</dbReference>
<evidence type="ECO:0000256" key="1">
    <source>
        <dbReference type="ARBA" id="ARBA00004370"/>
    </source>
</evidence>
<dbReference type="Proteomes" id="UP000663854">
    <property type="component" value="Unassembled WGS sequence"/>
</dbReference>
<dbReference type="GO" id="GO:0005789">
    <property type="term" value="C:endoplasmic reticulum membrane"/>
    <property type="evidence" value="ECO:0007669"/>
    <property type="project" value="TreeGrafter"/>
</dbReference>
<dbReference type="EMBL" id="CAJOBE010002344">
    <property type="protein sequence ID" value="CAF3815852.1"/>
    <property type="molecule type" value="Genomic_DNA"/>
</dbReference>
<evidence type="ECO:0000256" key="5">
    <source>
        <dbReference type="ARBA" id="ARBA00022927"/>
    </source>
</evidence>
<dbReference type="GO" id="GO:0030134">
    <property type="term" value="C:COPII-coated ER to Golgi transport vesicle"/>
    <property type="evidence" value="ECO:0007669"/>
    <property type="project" value="TreeGrafter"/>
</dbReference>
<reference evidence="12" key="1">
    <citation type="submission" date="2021-02" db="EMBL/GenBank/DDBJ databases">
        <authorList>
            <person name="Nowell W R."/>
        </authorList>
    </citation>
    <scope>NUCLEOTIDE SEQUENCE</scope>
</reference>
<evidence type="ECO:0000313" key="18">
    <source>
        <dbReference type="Proteomes" id="UP000663870"/>
    </source>
</evidence>
<keyword evidence="18" id="KW-1185">Reference proteome</keyword>
<dbReference type="OrthoDB" id="15356at2759"/>
<dbReference type="PANTHER" id="PTHR15858">
    <property type="entry name" value="IMMEDIATE EARLY RESPONSE 3-INTERACTING PROTEIN 1"/>
    <property type="match status" value="1"/>
</dbReference>
<comment type="function">
    <text evidence="9">Regulator of endoplasmic reticulum secretion that acts as a key determinant of brain size. Required for secretion of extracellular matrix proteins. Required for correct brain development by depositing sufficient extracellular matrix proteins for tissue integrity and the proliferation of neural progenitors. Acts as a regulator of the unfolded protein response (UPR).</text>
</comment>
<dbReference type="EMBL" id="CAJNOH010000045">
    <property type="protein sequence ID" value="CAF0804543.1"/>
    <property type="molecule type" value="Genomic_DNA"/>
</dbReference>
<keyword evidence="5" id="KW-0653">Protein transport</keyword>
<sequence>MGFTLYNLIEAALLCINAVAILSERFLSKLSGNANINYPNVGGYGVDNQNSGGAKQQLLTLIRSVRTVMRIPLIAFNVVTIMFLILFG</sequence>
<keyword evidence="6 10" id="KW-1133">Transmembrane helix</keyword>
<feature type="chain" id="PRO_5044131822" description="Immediate early response 3-interacting protein 1" evidence="11">
    <location>
        <begin position="24"/>
        <end position="88"/>
    </location>
</feature>
<feature type="transmembrane region" description="Helical" evidence="10">
    <location>
        <begin position="68"/>
        <end position="87"/>
    </location>
</feature>
<dbReference type="EMBL" id="CAJOAX010002978">
    <property type="protein sequence ID" value="CAF3829687.1"/>
    <property type="molecule type" value="Genomic_DNA"/>
</dbReference>
<evidence type="ECO:0000256" key="3">
    <source>
        <dbReference type="ARBA" id="ARBA00022448"/>
    </source>
</evidence>
<dbReference type="Proteomes" id="UP000663874">
    <property type="component" value="Unassembled WGS sequence"/>
</dbReference>
<accession>A0A813T0M8</accession>
<protein>
    <recommendedName>
        <fullName evidence="2">Immediate early response 3-interacting protein 1</fullName>
    </recommendedName>
</protein>
<keyword evidence="4 10" id="KW-0812">Transmembrane</keyword>
<name>A0A813T0M8_9BILA</name>
<keyword evidence="11" id="KW-0732">Signal</keyword>
<evidence type="ECO:0000313" key="12">
    <source>
        <dbReference type="EMBL" id="CAF0804543.1"/>
    </source>
</evidence>
<evidence type="ECO:0000256" key="2">
    <source>
        <dbReference type="ARBA" id="ARBA00016434"/>
    </source>
</evidence>
<evidence type="ECO:0000313" key="15">
    <source>
        <dbReference type="EMBL" id="CAF3815852.1"/>
    </source>
</evidence>
<keyword evidence="7 10" id="KW-0472">Membrane</keyword>
<dbReference type="Pfam" id="PF08571">
    <property type="entry name" value="Yos1"/>
    <property type="match status" value="1"/>
</dbReference>
<evidence type="ECO:0000256" key="6">
    <source>
        <dbReference type="ARBA" id="ARBA00022989"/>
    </source>
</evidence>
<evidence type="ECO:0000256" key="8">
    <source>
        <dbReference type="ARBA" id="ARBA00024203"/>
    </source>
</evidence>
<dbReference type="GO" id="GO:0015031">
    <property type="term" value="P:protein transport"/>
    <property type="evidence" value="ECO:0007669"/>
    <property type="project" value="UniProtKB-KW"/>
</dbReference>
<dbReference type="PANTHER" id="PTHR15858:SF0">
    <property type="entry name" value="IMMEDIATE EARLY RESPONSE 3-INTERACTING PROTEIN 1"/>
    <property type="match status" value="1"/>
</dbReference>
<dbReference type="Proteomes" id="UP000663870">
    <property type="component" value="Unassembled WGS sequence"/>
</dbReference>
<evidence type="ECO:0000313" key="14">
    <source>
        <dbReference type="EMBL" id="CAF1053762.1"/>
    </source>
</evidence>
<evidence type="ECO:0000313" key="13">
    <source>
        <dbReference type="EMBL" id="CAF0927866.1"/>
    </source>
</evidence>
<comment type="caution">
    <text evidence="12">The sequence shown here is derived from an EMBL/GenBank/DDBJ whole genome shotgun (WGS) entry which is preliminary data.</text>
</comment>
<feature type="signal peptide" evidence="11">
    <location>
        <begin position="1"/>
        <end position="23"/>
    </location>
</feature>